<proteinExistence type="predicted"/>
<dbReference type="Gene3D" id="3.40.50.2000">
    <property type="entry name" value="Glycogen Phosphorylase B"/>
    <property type="match status" value="2"/>
</dbReference>
<dbReference type="Proteomes" id="UP000215002">
    <property type="component" value="Chromosome"/>
</dbReference>
<protein>
    <submittedName>
        <fullName evidence="2">Glycosyltransferase involved in cell wall bisynthesis</fullName>
    </submittedName>
</protein>
<accession>A0A223NY08</accession>
<dbReference type="KEGG" id="muc:MuYL_2855"/>
<organism evidence="2 3">
    <name type="scientific">Mucilaginibacter xinganensis</name>
    <dbReference type="NCBI Taxonomy" id="1234841"/>
    <lineage>
        <taxon>Bacteria</taxon>
        <taxon>Pseudomonadati</taxon>
        <taxon>Bacteroidota</taxon>
        <taxon>Sphingobacteriia</taxon>
        <taxon>Sphingobacteriales</taxon>
        <taxon>Sphingobacteriaceae</taxon>
        <taxon>Mucilaginibacter</taxon>
    </lineage>
</organism>
<keyword evidence="3" id="KW-1185">Reference proteome</keyword>
<dbReference type="PANTHER" id="PTHR12526">
    <property type="entry name" value="GLYCOSYLTRANSFERASE"/>
    <property type="match status" value="1"/>
</dbReference>
<dbReference type="SUPFAM" id="SSF53756">
    <property type="entry name" value="UDP-Glycosyltransferase/glycogen phosphorylase"/>
    <property type="match status" value="1"/>
</dbReference>
<dbReference type="Pfam" id="PF00534">
    <property type="entry name" value="Glycos_transf_1"/>
    <property type="match status" value="1"/>
</dbReference>
<feature type="domain" description="Glycosyl transferase family 1" evidence="1">
    <location>
        <begin position="53"/>
        <end position="212"/>
    </location>
</feature>
<dbReference type="InterPro" id="IPR001296">
    <property type="entry name" value="Glyco_trans_1"/>
</dbReference>
<name>A0A223NY08_9SPHI</name>
<keyword evidence="2" id="KW-0808">Transferase</keyword>
<sequence>MLKLITALLYKKAKAVVVSAKGVEDCLRKNELFKDITNVYRIPNAVPEFDNPSTRLVHSRPFILGVGRLSYVKGFDQLITAFSNAQLDGVDLLIVGDGEEKSNLICQIYNLGLRDRVKLLGAKTNLQDYYSQAEIFVLPSRNEGYPNALVEAMSFGCPCIAMNCEFGPSEIIKNKKNGILLPNGSIDALSNTLKQLIADPLLKDNLSREAIKINKTNNADQLLGKWERLILSRLT</sequence>
<reference evidence="2 3" key="1">
    <citation type="submission" date="2017-08" db="EMBL/GenBank/DDBJ databases">
        <title>Complete genome sequence of Mucilaginibacter sp. strain BJC16-A31.</title>
        <authorList>
            <consortium name="Henan University of Science and Technology"/>
            <person name="You X."/>
        </authorList>
    </citation>
    <scope>NUCLEOTIDE SEQUENCE [LARGE SCALE GENOMIC DNA]</scope>
    <source>
        <strain evidence="2 3">BJC16-A31</strain>
    </source>
</reference>
<evidence type="ECO:0000259" key="1">
    <source>
        <dbReference type="Pfam" id="PF00534"/>
    </source>
</evidence>
<dbReference type="GO" id="GO:0016757">
    <property type="term" value="F:glycosyltransferase activity"/>
    <property type="evidence" value="ECO:0007669"/>
    <property type="project" value="InterPro"/>
</dbReference>
<dbReference type="EMBL" id="CP022743">
    <property type="protein sequence ID" value="ASU34742.1"/>
    <property type="molecule type" value="Genomic_DNA"/>
</dbReference>
<dbReference type="AlphaFoldDB" id="A0A223NY08"/>
<evidence type="ECO:0000313" key="3">
    <source>
        <dbReference type="Proteomes" id="UP000215002"/>
    </source>
</evidence>
<evidence type="ECO:0000313" key="2">
    <source>
        <dbReference type="EMBL" id="ASU34742.1"/>
    </source>
</evidence>
<gene>
    <name evidence="2" type="ORF">MuYL_2855</name>
</gene>
<dbReference type="PANTHER" id="PTHR12526:SF630">
    <property type="entry name" value="GLYCOSYLTRANSFERASE"/>
    <property type="match status" value="1"/>
</dbReference>